<dbReference type="InterPro" id="IPR021660">
    <property type="entry name" value="DUF3253"/>
</dbReference>
<comment type="caution">
    <text evidence="1">The sequence shown here is derived from an EMBL/GenBank/DDBJ whole genome shotgun (WGS) entry which is preliminary data.</text>
</comment>
<name>A0AAN7W6G8_9PEZI</name>
<dbReference type="EMBL" id="JAVRQU010000009">
    <property type="protein sequence ID" value="KAK5698883.1"/>
    <property type="molecule type" value="Genomic_DNA"/>
</dbReference>
<sequence length="84" mass="10005">MGYKEWKEAIPAIRELAFELRALDYCEVLHRGVVLGDDIELLDVEGPIRIRRVEKYVAKWKALRDNDRRAEFCSNDFYHRRSGH</sequence>
<gene>
    <name evidence="1" type="ORF">LTR97_006532</name>
</gene>
<protein>
    <submittedName>
        <fullName evidence="1">Uncharacterized protein</fullName>
    </submittedName>
</protein>
<evidence type="ECO:0000313" key="2">
    <source>
        <dbReference type="Proteomes" id="UP001310594"/>
    </source>
</evidence>
<evidence type="ECO:0000313" key="1">
    <source>
        <dbReference type="EMBL" id="KAK5698883.1"/>
    </source>
</evidence>
<dbReference type="Proteomes" id="UP001310594">
    <property type="component" value="Unassembled WGS sequence"/>
</dbReference>
<dbReference type="InterPro" id="IPR036388">
    <property type="entry name" value="WH-like_DNA-bd_sf"/>
</dbReference>
<reference evidence="1" key="1">
    <citation type="submission" date="2023-08" db="EMBL/GenBank/DDBJ databases">
        <title>Black Yeasts Isolated from many extreme environments.</title>
        <authorList>
            <person name="Coleine C."/>
            <person name="Stajich J.E."/>
            <person name="Selbmann L."/>
        </authorList>
    </citation>
    <scope>NUCLEOTIDE SEQUENCE</scope>
    <source>
        <strain evidence="1">CCFEE 5810</strain>
    </source>
</reference>
<dbReference type="Pfam" id="PF11625">
    <property type="entry name" value="DUF3253"/>
    <property type="match status" value="1"/>
</dbReference>
<accession>A0AAN7W6G8</accession>
<organism evidence="1 2">
    <name type="scientific">Elasticomyces elasticus</name>
    <dbReference type="NCBI Taxonomy" id="574655"/>
    <lineage>
        <taxon>Eukaryota</taxon>
        <taxon>Fungi</taxon>
        <taxon>Dikarya</taxon>
        <taxon>Ascomycota</taxon>
        <taxon>Pezizomycotina</taxon>
        <taxon>Dothideomycetes</taxon>
        <taxon>Dothideomycetidae</taxon>
        <taxon>Mycosphaerellales</taxon>
        <taxon>Teratosphaeriaceae</taxon>
        <taxon>Elasticomyces</taxon>
    </lineage>
</organism>
<proteinExistence type="predicted"/>
<dbReference type="Gene3D" id="1.10.10.10">
    <property type="entry name" value="Winged helix-like DNA-binding domain superfamily/Winged helix DNA-binding domain"/>
    <property type="match status" value="1"/>
</dbReference>
<dbReference type="AlphaFoldDB" id="A0AAN7W6G8"/>